<dbReference type="Proteomes" id="UP001432027">
    <property type="component" value="Unassembled WGS sequence"/>
</dbReference>
<accession>A0AAV5SP31</accession>
<organism evidence="4 5">
    <name type="scientific">Pristionchus entomophagus</name>
    <dbReference type="NCBI Taxonomy" id="358040"/>
    <lineage>
        <taxon>Eukaryota</taxon>
        <taxon>Metazoa</taxon>
        <taxon>Ecdysozoa</taxon>
        <taxon>Nematoda</taxon>
        <taxon>Chromadorea</taxon>
        <taxon>Rhabditida</taxon>
        <taxon>Rhabditina</taxon>
        <taxon>Diplogasteromorpha</taxon>
        <taxon>Diplogasteroidea</taxon>
        <taxon>Neodiplogasteridae</taxon>
        <taxon>Pristionchus</taxon>
    </lineage>
</organism>
<reference evidence="4" key="1">
    <citation type="submission" date="2023-10" db="EMBL/GenBank/DDBJ databases">
        <title>Genome assembly of Pristionchus species.</title>
        <authorList>
            <person name="Yoshida K."/>
            <person name="Sommer R.J."/>
        </authorList>
    </citation>
    <scope>NUCLEOTIDE SEQUENCE</scope>
    <source>
        <strain evidence="4">RS0144</strain>
    </source>
</reference>
<evidence type="ECO:0000256" key="1">
    <source>
        <dbReference type="ARBA" id="ARBA00022737"/>
    </source>
</evidence>
<feature type="compositionally biased region" description="Pro residues" evidence="2">
    <location>
        <begin position="378"/>
        <end position="396"/>
    </location>
</feature>
<feature type="non-terminal residue" evidence="4">
    <location>
        <position position="1"/>
    </location>
</feature>
<dbReference type="GO" id="GO:0042302">
    <property type="term" value="F:structural constituent of cuticle"/>
    <property type="evidence" value="ECO:0007669"/>
    <property type="project" value="InterPro"/>
</dbReference>
<sequence length="411" mass="41298">PSVPFLSLSTMTSSTPSDPLRISSIEAELGDDHLSSIASLLLSSSPPDERTLRQLNQQCLDAFAKFPMEEKKFKTNNFLTVAGKTTRLPMSNKMEKRSSVTTNWFIPSPMDIRGGGEGGGYHHCVMADKSSLHEVDALRRLAFLGVAVSTIATLTAIVAVPMLYNYIQHIQSNLQDDVEFCKHRTSGLWEEYHRYETINGRSKRAAEHQWFGDRRQLQKNVRRADPMRVVARAAGTYDTAPASTYQAGGAAVAGGGGGACCSCGMGQAGPPGLPGQDGAPGNDGAPGLSGSNGAPASSGAYATPEFCFDCPPGPAGPAGAPGPAGPAGNPGSAGGNAPAGAPGPAGPAGPPGPAGNPGAAGAPGGPGPAGSTIEAPGSPGPAGPPGPAGAPGPAGNPGPDGQPGMKDCGCC</sequence>
<keyword evidence="1" id="KW-0677">Repeat</keyword>
<gene>
    <name evidence="4" type="ORF">PENTCL1PPCAC_6447</name>
</gene>
<dbReference type="Pfam" id="PF01484">
    <property type="entry name" value="Col_cuticle_N"/>
    <property type="match status" value="1"/>
</dbReference>
<evidence type="ECO:0000259" key="3">
    <source>
        <dbReference type="SMART" id="SM01088"/>
    </source>
</evidence>
<keyword evidence="5" id="KW-1185">Reference proteome</keyword>
<name>A0AAV5SP31_9BILA</name>
<evidence type="ECO:0000313" key="5">
    <source>
        <dbReference type="Proteomes" id="UP001432027"/>
    </source>
</evidence>
<feature type="compositionally biased region" description="Low complexity" evidence="2">
    <location>
        <begin position="326"/>
        <end position="342"/>
    </location>
</feature>
<feature type="region of interest" description="Disordered" evidence="2">
    <location>
        <begin position="272"/>
        <end position="298"/>
    </location>
</feature>
<feature type="compositionally biased region" description="Pro residues" evidence="2">
    <location>
        <begin position="344"/>
        <end position="354"/>
    </location>
</feature>
<dbReference type="PANTHER" id="PTHR24637:SF315">
    <property type="entry name" value="CUTICLE COLLAGEN 40"/>
    <property type="match status" value="1"/>
</dbReference>
<comment type="caution">
    <text evidence="4">The sequence shown here is derived from an EMBL/GenBank/DDBJ whole genome shotgun (WGS) entry which is preliminary data.</text>
</comment>
<evidence type="ECO:0000313" key="4">
    <source>
        <dbReference type="EMBL" id="GMS84272.1"/>
    </source>
</evidence>
<dbReference type="EMBL" id="BTSX01000002">
    <property type="protein sequence ID" value="GMS84272.1"/>
    <property type="molecule type" value="Genomic_DNA"/>
</dbReference>
<dbReference type="InterPro" id="IPR008160">
    <property type="entry name" value="Collagen"/>
</dbReference>
<proteinExistence type="predicted"/>
<dbReference type="InterPro" id="IPR002486">
    <property type="entry name" value="Col_cuticle_N"/>
</dbReference>
<evidence type="ECO:0000256" key="2">
    <source>
        <dbReference type="SAM" id="MobiDB-lite"/>
    </source>
</evidence>
<feature type="region of interest" description="Disordered" evidence="2">
    <location>
        <begin position="318"/>
        <end position="411"/>
    </location>
</feature>
<dbReference type="AlphaFoldDB" id="A0AAV5SP31"/>
<protein>
    <recommendedName>
        <fullName evidence="3">Nematode cuticle collagen N-terminal domain-containing protein</fullName>
    </recommendedName>
</protein>
<dbReference type="SMART" id="SM01088">
    <property type="entry name" value="Col_cuticle_N"/>
    <property type="match status" value="1"/>
</dbReference>
<feature type="compositionally biased region" description="Low complexity" evidence="2">
    <location>
        <begin position="285"/>
        <end position="298"/>
    </location>
</feature>
<dbReference type="PANTHER" id="PTHR24637">
    <property type="entry name" value="COLLAGEN"/>
    <property type="match status" value="1"/>
</dbReference>
<feature type="domain" description="Nematode cuticle collagen N-terminal" evidence="3">
    <location>
        <begin position="140"/>
        <end position="192"/>
    </location>
</feature>
<dbReference type="Pfam" id="PF01391">
    <property type="entry name" value="Collagen"/>
    <property type="match status" value="1"/>
</dbReference>